<dbReference type="PROSITE" id="PS00624">
    <property type="entry name" value="GMC_OXRED_2"/>
    <property type="match status" value="1"/>
</dbReference>
<dbReference type="GO" id="GO:0006351">
    <property type="term" value="P:DNA-templated transcription"/>
    <property type="evidence" value="ECO:0007669"/>
    <property type="project" value="InterPro"/>
</dbReference>
<dbReference type="PANTHER" id="PTHR11552">
    <property type="entry name" value="GLUCOSE-METHANOL-CHOLINE GMC OXIDOREDUCTASE"/>
    <property type="match status" value="1"/>
</dbReference>
<dbReference type="SMART" id="SM00906">
    <property type="entry name" value="Fungal_trans"/>
    <property type="match status" value="1"/>
</dbReference>
<keyword evidence="2" id="KW-0479">Metal-binding</keyword>
<keyword evidence="3" id="KW-0539">Nucleus</keyword>
<protein>
    <recommendedName>
        <fullName evidence="6">Zn(2)-C6 fungal-type domain-containing protein</fullName>
    </recommendedName>
</protein>
<dbReference type="GO" id="GO:0000981">
    <property type="term" value="F:DNA-binding transcription factor activity, RNA polymerase II-specific"/>
    <property type="evidence" value="ECO:0007669"/>
    <property type="project" value="InterPro"/>
</dbReference>
<sequence>MAVAFDFIVVGAGPSGCVVASRLARSPAKPTVLLLEAGGTNETTEHLSADERFNVAFSPNSPLNWNYKTTPQEQLSGQEIDYSRGKGLGGSTAINFCGWTVGSRDDYDEWAHLVGDESFNWRNAKRHLDKIQNLHPEIPIPALDKYVAAEVQEHSTSGAVDLSYGESWVPDVGDVFVAAEEIGLPMNKDVNSGDSIGMGMASVCIYKGKRITAANAYLSHNEPNLTIVTDALVAKVLFDGRRAIGVKINDGRHFLAHKEVVLSGGAVNTPQILLLSGVGPADELARHGIPVILDLRNVGRNLKDHCFSPVGITLKQPFNAPSDQPQSPSPMGWFKLPEVLSSSEYQSLSQETQEFLGKSTVPSYELCMAPLIDPRFLEHPFDRRVMIEAVRHTMRLLAAPVYARRTIAKFGPSGEADSEIWEHVKKNLASSWHISSTVRMGEDSSSACVNSEFKVFGIEGLRVVDLSVCPFVPKNNRRVPLEKRKRTETSCDKCKSRKQKCDRLLGQDQCRYCEIHNIQCTTTQPRKMRIYESVEGVGSRLALLESLVKGLLPEANLSSNTEMLQLGKSLGIPLPVVEEAQRTDTDKVVPKVEDESTLPLLPDQQGQVQYIGPASSFQFHLTLRRLMGNYSSFEFAMFGSNAADPYDAAQAVPALFDKNEARSIQEPSHSSPGDCASPSESVKEIDGPVLDALIDSYFDVIHSDFPVLHEASFRESYEKWVASTGAPDPAWFCGLLCVLILARRVAPFDIPEAAEKQWWRHAQKLLPTVFFTSNMYAVQALMLTALHLHNTSHRDACWNLTGTAVRIGFAIGLHRDDVKHSQSPLIRELRKQLWWTLYAFEQMQVSSYDRPSAIMNTSSTVAYPNERIVGVAGHCPQDLLKWSQRLALLLGSACKALDPTGSASDDDSYSRPLSPTAGILRDLNRWKESLPPHLSLGIADSLAPSSQRPLLLLHAQYYYTIVLVSRSALLRRATLLSKNSNELLPPPMVTVSETCIDAGRGLGRILHKLETINKFNSRTWFDSFYTVTSALVLVLDVFCNVKQNSSINAKPSEVLLRDLSIMMMNHLRSPRMPGSLQKWGKIVVDVNALTESFKVFSVQGQVNGLSTSEPTPVPSYQLPTDELPQVSDLAPDPGMEVFPPPGQELTMSAALSPEDSLPARENANQFWAQLSFMHDPNGQMQDWGWDDIGALLRGDVFSQQ</sequence>
<evidence type="ECO:0000313" key="8">
    <source>
        <dbReference type="Proteomes" id="UP000447873"/>
    </source>
</evidence>
<dbReference type="SUPFAM" id="SSF57701">
    <property type="entry name" value="Zn2/Cys6 DNA-binding domain"/>
    <property type="match status" value="1"/>
</dbReference>
<name>A0A8H3V3U2_VENIN</name>
<dbReference type="InterPro" id="IPR007219">
    <property type="entry name" value="XnlR_reg_dom"/>
</dbReference>
<dbReference type="InterPro" id="IPR036188">
    <property type="entry name" value="FAD/NAD-bd_sf"/>
</dbReference>
<dbReference type="GO" id="GO:0003677">
    <property type="term" value="F:DNA binding"/>
    <property type="evidence" value="ECO:0007669"/>
    <property type="project" value="InterPro"/>
</dbReference>
<evidence type="ECO:0000259" key="6">
    <source>
        <dbReference type="PROSITE" id="PS50048"/>
    </source>
</evidence>
<dbReference type="CDD" id="cd00067">
    <property type="entry name" value="GAL4"/>
    <property type="match status" value="1"/>
</dbReference>
<dbReference type="EMBL" id="WNWS01000086">
    <property type="protein sequence ID" value="KAE9981631.1"/>
    <property type="molecule type" value="Genomic_DNA"/>
</dbReference>
<dbReference type="PROSITE" id="PS00623">
    <property type="entry name" value="GMC_OXRED_1"/>
    <property type="match status" value="1"/>
</dbReference>
<dbReference type="SUPFAM" id="SSF54373">
    <property type="entry name" value="FAD-linked reductases, C-terminal domain"/>
    <property type="match status" value="1"/>
</dbReference>
<dbReference type="InterPro" id="IPR012132">
    <property type="entry name" value="GMC_OxRdtase"/>
</dbReference>
<evidence type="ECO:0000256" key="2">
    <source>
        <dbReference type="ARBA" id="ARBA00022723"/>
    </source>
</evidence>
<dbReference type="InterPro" id="IPR007867">
    <property type="entry name" value="GMC_OxRtase_C"/>
</dbReference>
<dbReference type="SMART" id="SM00066">
    <property type="entry name" value="GAL4"/>
    <property type="match status" value="1"/>
</dbReference>
<evidence type="ECO:0000256" key="4">
    <source>
        <dbReference type="RuleBase" id="RU003968"/>
    </source>
</evidence>
<dbReference type="GO" id="GO:0050660">
    <property type="term" value="F:flavin adenine dinucleotide binding"/>
    <property type="evidence" value="ECO:0007669"/>
    <property type="project" value="InterPro"/>
</dbReference>
<keyword evidence="4" id="KW-0274">FAD</keyword>
<dbReference type="PANTHER" id="PTHR11552:SF134">
    <property type="entry name" value="GLUCOSE-METHANOL-CHOLINE OXIDOREDUCTASE N-TERMINAL DOMAIN-CONTAINING PROTEIN"/>
    <property type="match status" value="1"/>
</dbReference>
<keyword evidence="4" id="KW-0285">Flavoprotein</keyword>
<dbReference type="AlphaFoldDB" id="A0A8H3V3U2"/>
<comment type="caution">
    <text evidence="7">The sequence shown here is derived from an EMBL/GenBank/DDBJ whole genome shotgun (WGS) entry which is preliminary data.</text>
</comment>
<feature type="region of interest" description="Disordered" evidence="5">
    <location>
        <begin position="661"/>
        <end position="682"/>
    </location>
</feature>
<dbReference type="PROSITE" id="PS50048">
    <property type="entry name" value="ZN2_CY6_FUNGAL_2"/>
    <property type="match status" value="1"/>
</dbReference>
<proteinExistence type="inferred from homology"/>
<organism evidence="7 8">
    <name type="scientific">Venturia inaequalis</name>
    <name type="common">Apple scab fungus</name>
    <dbReference type="NCBI Taxonomy" id="5025"/>
    <lineage>
        <taxon>Eukaryota</taxon>
        <taxon>Fungi</taxon>
        <taxon>Dikarya</taxon>
        <taxon>Ascomycota</taxon>
        <taxon>Pezizomycotina</taxon>
        <taxon>Dothideomycetes</taxon>
        <taxon>Pleosporomycetidae</taxon>
        <taxon>Venturiales</taxon>
        <taxon>Venturiaceae</taxon>
        <taxon>Venturia</taxon>
    </lineage>
</organism>
<dbReference type="InterPro" id="IPR000172">
    <property type="entry name" value="GMC_OxRdtase_N"/>
</dbReference>
<accession>A0A8H3V3U2</accession>
<comment type="similarity">
    <text evidence="1 4">Belongs to the GMC oxidoreductase family.</text>
</comment>
<dbReference type="SUPFAM" id="SSF51905">
    <property type="entry name" value="FAD/NAD(P)-binding domain"/>
    <property type="match status" value="1"/>
</dbReference>
<reference evidence="7 8" key="1">
    <citation type="submission" date="2018-12" db="EMBL/GenBank/DDBJ databases">
        <title>Venturia inaequalis Genome Resource.</title>
        <authorList>
            <person name="Lichtner F.J."/>
        </authorList>
    </citation>
    <scope>NUCLEOTIDE SEQUENCE [LARGE SCALE GENOMIC DNA]</scope>
    <source>
        <strain evidence="7 8">120213</strain>
    </source>
</reference>
<dbReference type="Gene3D" id="4.10.240.10">
    <property type="entry name" value="Zn(2)-C6 fungal-type DNA-binding domain"/>
    <property type="match status" value="1"/>
</dbReference>
<evidence type="ECO:0000256" key="5">
    <source>
        <dbReference type="SAM" id="MobiDB-lite"/>
    </source>
</evidence>
<dbReference type="Pfam" id="PF05199">
    <property type="entry name" value="GMC_oxred_C"/>
    <property type="match status" value="1"/>
</dbReference>
<gene>
    <name evidence="7" type="ORF">EG328_011465</name>
</gene>
<dbReference type="CDD" id="cd12148">
    <property type="entry name" value="fungal_TF_MHR"/>
    <property type="match status" value="1"/>
</dbReference>
<dbReference type="GO" id="GO:0016614">
    <property type="term" value="F:oxidoreductase activity, acting on CH-OH group of donors"/>
    <property type="evidence" value="ECO:0007669"/>
    <property type="project" value="InterPro"/>
</dbReference>
<dbReference type="PROSITE" id="PS00463">
    <property type="entry name" value="ZN2_CY6_FUNGAL_1"/>
    <property type="match status" value="1"/>
</dbReference>
<dbReference type="GO" id="GO:0008270">
    <property type="term" value="F:zinc ion binding"/>
    <property type="evidence" value="ECO:0007669"/>
    <property type="project" value="InterPro"/>
</dbReference>
<dbReference type="Gene3D" id="3.50.50.60">
    <property type="entry name" value="FAD/NAD(P)-binding domain"/>
    <property type="match status" value="2"/>
</dbReference>
<dbReference type="InterPro" id="IPR036864">
    <property type="entry name" value="Zn2-C6_fun-type_DNA-bd_sf"/>
</dbReference>
<feature type="domain" description="Zn(2)-C6 fungal-type" evidence="6">
    <location>
        <begin position="490"/>
        <end position="522"/>
    </location>
</feature>
<dbReference type="Gene3D" id="3.30.560.10">
    <property type="entry name" value="Glucose Oxidase, domain 3"/>
    <property type="match status" value="2"/>
</dbReference>
<evidence type="ECO:0000256" key="3">
    <source>
        <dbReference type="ARBA" id="ARBA00023242"/>
    </source>
</evidence>
<dbReference type="Pfam" id="PF00172">
    <property type="entry name" value="Zn_clus"/>
    <property type="match status" value="1"/>
</dbReference>
<dbReference type="InterPro" id="IPR001138">
    <property type="entry name" value="Zn2Cys6_DnaBD"/>
</dbReference>
<evidence type="ECO:0000313" key="7">
    <source>
        <dbReference type="EMBL" id="KAE9981631.1"/>
    </source>
</evidence>
<dbReference type="Pfam" id="PF04082">
    <property type="entry name" value="Fungal_trans"/>
    <property type="match status" value="1"/>
</dbReference>
<dbReference type="Proteomes" id="UP000447873">
    <property type="component" value="Unassembled WGS sequence"/>
</dbReference>
<evidence type="ECO:0000256" key="1">
    <source>
        <dbReference type="ARBA" id="ARBA00010790"/>
    </source>
</evidence>
<dbReference type="Pfam" id="PF00732">
    <property type="entry name" value="GMC_oxred_N"/>
    <property type="match status" value="1"/>
</dbReference>